<dbReference type="PANTHER" id="PTHR45496">
    <property type="entry name" value="CHAPERONE DNAJ-DOMAIN SUPERFAMILY PROTEIN"/>
    <property type="match status" value="1"/>
</dbReference>
<feature type="compositionally biased region" description="Polar residues" evidence="1">
    <location>
        <begin position="153"/>
        <end position="165"/>
    </location>
</feature>
<dbReference type="InterPro" id="IPR036869">
    <property type="entry name" value="J_dom_sf"/>
</dbReference>
<sequence>MEPDISELDSDDLLRRASRLLSSRDFSTSRKYAIMARRFYPNLAELNEILAIAEVIISAENCRLPSDHLAYYSILQVPDSQVDNRKLIQNQFMKLALILNPSTNKFPFALEALNHVRNAWSVLSNPKRKTQYDTENSNGKMPQGKEHKEEDVCQQNRTQNCNGPSNEKGFKRDRKIESGSQEQGGRGHRESVRGKATFWTVCPYCFHLYEYEKVYEECCLLCQKCRKGFHGMAVPPPPSSMLDEGNGYYSGYGVFPLGYPVGDFLGNKKENGGGDNVKVDNFVVISDDSDDDLDSNLKTEGYQVKEEVSTVGEPVVKDDGMDMSAKNDGFQVKEVVSGVGNSGEGMQSRVMRRKSVARNTKKMMGRGIKKKKIEDIKVPEMNTGVENGSGDGCYEDDLEFFEGDEDIYVCIRDSD</sequence>
<dbReference type="Pfam" id="PF00226">
    <property type="entry name" value="DnaJ"/>
    <property type="match status" value="1"/>
</dbReference>
<dbReference type="InterPro" id="IPR053052">
    <property type="entry name" value="Imprinting_Balance_Reg"/>
</dbReference>
<dbReference type="AlphaFoldDB" id="A0AAV5K1S6"/>
<evidence type="ECO:0000259" key="2">
    <source>
        <dbReference type="PROSITE" id="PS50076"/>
    </source>
</evidence>
<feature type="domain" description="J" evidence="2">
    <location>
        <begin position="70"/>
        <end position="136"/>
    </location>
</feature>
<gene>
    <name evidence="3" type="ORF">SLEP1_g29059</name>
</gene>
<dbReference type="SUPFAM" id="SSF46565">
    <property type="entry name" value="Chaperone J-domain"/>
    <property type="match status" value="1"/>
</dbReference>
<evidence type="ECO:0000313" key="4">
    <source>
        <dbReference type="Proteomes" id="UP001054252"/>
    </source>
</evidence>
<dbReference type="Gene3D" id="1.10.287.110">
    <property type="entry name" value="DnaJ domain"/>
    <property type="match status" value="1"/>
</dbReference>
<dbReference type="InterPro" id="IPR001623">
    <property type="entry name" value="DnaJ_domain"/>
</dbReference>
<accession>A0AAV5K1S6</accession>
<evidence type="ECO:0000313" key="3">
    <source>
        <dbReference type="EMBL" id="GKV18718.1"/>
    </source>
</evidence>
<protein>
    <recommendedName>
        <fullName evidence="2">J domain-containing protein</fullName>
    </recommendedName>
</protein>
<dbReference type="Proteomes" id="UP001054252">
    <property type="component" value="Unassembled WGS sequence"/>
</dbReference>
<reference evidence="3 4" key="1">
    <citation type="journal article" date="2021" name="Commun. Biol.">
        <title>The genome of Shorea leprosula (Dipterocarpaceae) highlights the ecological relevance of drought in aseasonal tropical rainforests.</title>
        <authorList>
            <person name="Ng K.K.S."/>
            <person name="Kobayashi M.J."/>
            <person name="Fawcett J.A."/>
            <person name="Hatakeyama M."/>
            <person name="Paape T."/>
            <person name="Ng C.H."/>
            <person name="Ang C.C."/>
            <person name="Tnah L.H."/>
            <person name="Lee C.T."/>
            <person name="Nishiyama T."/>
            <person name="Sese J."/>
            <person name="O'Brien M.J."/>
            <person name="Copetti D."/>
            <person name="Mohd Noor M.I."/>
            <person name="Ong R.C."/>
            <person name="Putra M."/>
            <person name="Sireger I.Z."/>
            <person name="Indrioko S."/>
            <person name="Kosugi Y."/>
            <person name="Izuno A."/>
            <person name="Isagi Y."/>
            <person name="Lee S.L."/>
            <person name="Shimizu K.K."/>
        </authorList>
    </citation>
    <scope>NUCLEOTIDE SEQUENCE [LARGE SCALE GENOMIC DNA]</scope>
    <source>
        <strain evidence="3">214</strain>
    </source>
</reference>
<feature type="region of interest" description="Disordered" evidence="1">
    <location>
        <begin position="127"/>
        <end position="190"/>
    </location>
</feature>
<name>A0AAV5K1S6_9ROSI</name>
<proteinExistence type="predicted"/>
<dbReference type="EMBL" id="BPVZ01000051">
    <property type="protein sequence ID" value="GKV18718.1"/>
    <property type="molecule type" value="Genomic_DNA"/>
</dbReference>
<dbReference type="PANTHER" id="PTHR45496:SF12">
    <property type="entry name" value="J DOMAIN-CONTAINING PROTEIN"/>
    <property type="match status" value="1"/>
</dbReference>
<evidence type="ECO:0000256" key="1">
    <source>
        <dbReference type="SAM" id="MobiDB-lite"/>
    </source>
</evidence>
<feature type="compositionally biased region" description="Basic and acidic residues" evidence="1">
    <location>
        <begin position="168"/>
        <end position="177"/>
    </location>
</feature>
<keyword evidence="4" id="KW-1185">Reference proteome</keyword>
<dbReference type="PROSITE" id="PS50076">
    <property type="entry name" value="DNAJ_2"/>
    <property type="match status" value="1"/>
</dbReference>
<organism evidence="3 4">
    <name type="scientific">Rubroshorea leprosula</name>
    <dbReference type="NCBI Taxonomy" id="152421"/>
    <lineage>
        <taxon>Eukaryota</taxon>
        <taxon>Viridiplantae</taxon>
        <taxon>Streptophyta</taxon>
        <taxon>Embryophyta</taxon>
        <taxon>Tracheophyta</taxon>
        <taxon>Spermatophyta</taxon>
        <taxon>Magnoliopsida</taxon>
        <taxon>eudicotyledons</taxon>
        <taxon>Gunneridae</taxon>
        <taxon>Pentapetalae</taxon>
        <taxon>rosids</taxon>
        <taxon>malvids</taxon>
        <taxon>Malvales</taxon>
        <taxon>Dipterocarpaceae</taxon>
        <taxon>Rubroshorea</taxon>
    </lineage>
</organism>
<comment type="caution">
    <text evidence="3">The sequence shown here is derived from an EMBL/GenBank/DDBJ whole genome shotgun (WGS) entry which is preliminary data.</text>
</comment>